<dbReference type="GO" id="GO:0000139">
    <property type="term" value="C:Golgi membrane"/>
    <property type="evidence" value="ECO:0007669"/>
    <property type="project" value="InterPro"/>
</dbReference>
<dbReference type="GO" id="GO:0005783">
    <property type="term" value="C:endoplasmic reticulum"/>
    <property type="evidence" value="ECO:0007669"/>
    <property type="project" value="TreeGrafter"/>
</dbReference>
<dbReference type="InterPro" id="IPR041209">
    <property type="entry name" value="P115_Arm_rpt"/>
</dbReference>
<dbReference type="InterPro" id="IPR006953">
    <property type="entry name" value="Vesicle_Uso1_P115_head"/>
</dbReference>
<dbReference type="InterPro" id="IPR011989">
    <property type="entry name" value="ARM-like"/>
</dbReference>
<dbReference type="GO" id="GO:0006886">
    <property type="term" value="P:intracellular protein transport"/>
    <property type="evidence" value="ECO:0007669"/>
    <property type="project" value="InterPro"/>
</dbReference>
<evidence type="ECO:0000256" key="1">
    <source>
        <dbReference type="ARBA" id="ARBA00004555"/>
    </source>
</evidence>
<dbReference type="GO" id="GO:0045056">
    <property type="term" value="P:transcytosis"/>
    <property type="evidence" value="ECO:0007669"/>
    <property type="project" value="TreeGrafter"/>
</dbReference>
<name>A0A819AL45_9BILA</name>
<feature type="non-terminal residue" evidence="4">
    <location>
        <position position="1"/>
    </location>
</feature>
<dbReference type="AlphaFoldDB" id="A0A819AL45"/>
<accession>A0A819AL45</accession>
<dbReference type="PANTHER" id="PTHR10013:SF0">
    <property type="entry name" value="GENERAL VESICULAR TRANSPORT FACTOR P115"/>
    <property type="match status" value="1"/>
</dbReference>
<proteinExistence type="predicted"/>
<comment type="caution">
    <text evidence="4">The sequence shown here is derived from an EMBL/GenBank/DDBJ whole genome shotgun (WGS) entry which is preliminary data.</text>
</comment>
<dbReference type="GO" id="GO:0048211">
    <property type="term" value="P:Golgi vesicle docking"/>
    <property type="evidence" value="ECO:0007669"/>
    <property type="project" value="TreeGrafter"/>
</dbReference>
<dbReference type="GO" id="GO:0012507">
    <property type="term" value="C:ER to Golgi transport vesicle membrane"/>
    <property type="evidence" value="ECO:0007669"/>
    <property type="project" value="TreeGrafter"/>
</dbReference>
<evidence type="ECO:0000259" key="3">
    <source>
        <dbReference type="Pfam" id="PF04869"/>
    </source>
</evidence>
<organism evidence="4 5">
    <name type="scientific">Rotaria sordida</name>
    <dbReference type="NCBI Taxonomy" id="392033"/>
    <lineage>
        <taxon>Eukaryota</taxon>
        <taxon>Metazoa</taxon>
        <taxon>Spiralia</taxon>
        <taxon>Gnathifera</taxon>
        <taxon>Rotifera</taxon>
        <taxon>Eurotatoria</taxon>
        <taxon>Bdelloidea</taxon>
        <taxon>Philodinida</taxon>
        <taxon>Philodinidae</taxon>
        <taxon>Rotaria</taxon>
    </lineage>
</organism>
<protein>
    <recommendedName>
        <fullName evidence="3">Vesicle tethering protein Uso1/P115-like head domain-containing protein</fullName>
    </recommendedName>
</protein>
<sequence length="325" mass="36420">VVEKYLHIVLCLLKNNASSQSYFYQKSNIQHLLDVFELGSISKKDCSIQNMIIRALVSPKNRKENIVACQRIIYQCGLLHGIWNMLTIPTIPAQIIIEVLLNTVGDVVRDNIENQAFVNSVVNTSGAIQESTLFNLLYAMICDEEKSFSLQISILYFLQCYLHKNKIGKSIIIQTLSPQTKNAANQHTMDYFLRSGYLSKDIVASWCSGILLSYLVVNSPKSKEDILKAPSLCHTRVAVLIFICTLLSNSSPSVQALVSIENGIAYIISQIRDQSMEDDRELLIQSLCAFALGLYVICNNNKIPSCSSESIKQIIEEDIGINLFQ</sequence>
<dbReference type="GO" id="GO:0005795">
    <property type="term" value="C:Golgi stack"/>
    <property type="evidence" value="ECO:0007669"/>
    <property type="project" value="TreeGrafter"/>
</dbReference>
<dbReference type="InterPro" id="IPR024095">
    <property type="entry name" value="Vesicle_P115"/>
</dbReference>
<feature type="domain" description="Vesicle tethering protein Uso1/P115-like head" evidence="3">
    <location>
        <begin position="235"/>
        <end position="322"/>
    </location>
</feature>
<keyword evidence="2" id="KW-0333">Golgi apparatus</keyword>
<evidence type="ECO:0000313" key="5">
    <source>
        <dbReference type="Proteomes" id="UP000663823"/>
    </source>
</evidence>
<dbReference type="Pfam" id="PF18770">
    <property type="entry name" value="Arm_vescicular"/>
    <property type="match status" value="1"/>
</dbReference>
<dbReference type="PANTHER" id="PTHR10013">
    <property type="entry name" value="GENERAL VESICULAR TRANSPORT FACTOR P115"/>
    <property type="match status" value="1"/>
</dbReference>
<dbReference type="Pfam" id="PF04869">
    <property type="entry name" value="Uso1_p115_head"/>
    <property type="match status" value="1"/>
</dbReference>
<gene>
    <name evidence="4" type="ORF">OTI717_LOCUS17464</name>
</gene>
<comment type="subcellular location">
    <subcellularLocation>
        <location evidence="1">Golgi apparatus</location>
    </subcellularLocation>
</comment>
<reference evidence="4" key="1">
    <citation type="submission" date="2021-02" db="EMBL/GenBank/DDBJ databases">
        <authorList>
            <person name="Nowell W R."/>
        </authorList>
    </citation>
    <scope>NUCLEOTIDE SEQUENCE</scope>
</reference>
<dbReference type="Gene3D" id="1.25.10.10">
    <property type="entry name" value="Leucine-rich Repeat Variant"/>
    <property type="match status" value="1"/>
</dbReference>
<evidence type="ECO:0000313" key="4">
    <source>
        <dbReference type="EMBL" id="CAF3786405.1"/>
    </source>
</evidence>
<dbReference type="EMBL" id="CAJOAX010002305">
    <property type="protein sequence ID" value="CAF3786405.1"/>
    <property type="molecule type" value="Genomic_DNA"/>
</dbReference>
<dbReference type="GO" id="GO:0048280">
    <property type="term" value="P:vesicle fusion with Golgi apparatus"/>
    <property type="evidence" value="ECO:0007669"/>
    <property type="project" value="InterPro"/>
</dbReference>
<dbReference type="GO" id="GO:0006888">
    <property type="term" value="P:endoplasmic reticulum to Golgi vesicle-mediated transport"/>
    <property type="evidence" value="ECO:0007669"/>
    <property type="project" value="TreeGrafter"/>
</dbReference>
<dbReference type="Proteomes" id="UP000663823">
    <property type="component" value="Unassembled WGS sequence"/>
</dbReference>
<evidence type="ECO:0000256" key="2">
    <source>
        <dbReference type="ARBA" id="ARBA00023034"/>
    </source>
</evidence>